<dbReference type="Proteomes" id="UP000010798">
    <property type="component" value="Chromosome"/>
</dbReference>
<organism evidence="1 2">
    <name type="scientific">Singulisphaera acidiphila (strain ATCC BAA-1392 / DSM 18658 / VKM B-2454 / MOB10)</name>
    <dbReference type="NCBI Taxonomy" id="886293"/>
    <lineage>
        <taxon>Bacteria</taxon>
        <taxon>Pseudomonadati</taxon>
        <taxon>Planctomycetota</taxon>
        <taxon>Planctomycetia</taxon>
        <taxon>Isosphaerales</taxon>
        <taxon>Isosphaeraceae</taxon>
        <taxon>Singulisphaera</taxon>
    </lineage>
</organism>
<sequence>MVEKRVICDRCKKVIIDHHSILTLEFNAPSDTRDAMDICFDCTSLLLGWMAAGNPAAELEINGQ</sequence>
<dbReference type="STRING" id="886293.Sinac_4558"/>
<protein>
    <submittedName>
        <fullName evidence="1">Uncharacterized protein</fullName>
    </submittedName>
</protein>
<dbReference type="OrthoDB" id="9863870at2"/>
<dbReference type="RefSeq" id="WP_015247855.1">
    <property type="nucleotide sequence ID" value="NC_019892.1"/>
</dbReference>
<proteinExistence type="predicted"/>
<gene>
    <name evidence="1" type="ordered locus">Sinac_4558</name>
</gene>
<dbReference type="AlphaFoldDB" id="L0DH89"/>
<accession>L0DH89</accession>
<keyword evidence="2" id="KW-1185">Reference proteome</keyword>
<dbReference type="EMBL" id="CP003364">
    <property type="protein sequence ID" value="AGA28739.1"/>
    <property type="molecule type" value="Genomic_DNA"/>
</dbReference>
<evidence type="ECO:0000313" key="2">
    <source>
        <dbReference type="Proteomes" id="UP000010798"/>
    </source>
</evidence>
<reference evidence="1 2" key="1">
    <citation type="submission" date="2012-02" db="EMBL/GenBank/DDBJ databases">
        <title>Complete sequence of chromosome of Singulisphaera acidiphila DSM 18658.</title>
        <authorList>
            <consortium name="US DOE Joint Genome Institute (JGI-PGF)"/>
            <person name="Lucas S."/>
            <person name="Copeland A."/>
            <person name="Lapidus A."/>
            <person name="Glavina del Rio T."/>
            <person name="Dalin E."/>
            <person name="Tice H."/>
            <person name="Bruce D."/>
            <person name="Goodwin L."/>
            <person name="Pitluck S."/>
            <person name="Peters L."/>
            <person name="Ovchinnikova G."/>
            <person name="Chertkov O."/>
            <person name="Kyrpides N."/>
            <person name="Mavromatis K."/>
            <person name="Ivanova N."/>
            <person name="Brettin T."/>
            <person name="Detter J.C."/>
            <person name="Han C."/>
            <person name="Larimer F."/>
            <person name="Land M."/>
            <person name="Hauser L."/>
            <person name="Markowitz V."/>
            <person name="Cheng J.-F."/>
            <person name="Hugenholtz P."/>
            <person name="Woyke T."/>
            <person name="Wu D."/>
            <person name="Tindall B."/>
            <person name="Pomrenke H."/>
            <person name="Brambilla E."/>
            <person name="Klenk H.-P."/>
            <person name="Eisen J.A."/>
        </authorList>
    </citation>
    <scope>NUCLEOTIDE SEQUENCE [LARGE SCALE GENOMIC DNA]</scope>
    <source>
        <strain evidence="2">ATCC BAA-1392 / DSM 18658 / VKM B-2454 / MOB10</strain>
    </source>
</reference>
<name>L0DH89_SINAD</name>
<evidence type="ECO:0000313" key="1">
    <source>
        <dbReference type="EMBL" id="AGA28739.1"/>
    </source>
</evidence>
<dbReference type="KEGG" id="saci:Sinac_4558"/>
<dbReference type="HOGENOM" id="CLU_2865413_0_0_0"/>